<feature type="chain" id="PRO_5046433602" evidence="1">
    <location>
        <begin position="27"/>
        <end position="292"/>
    </location>
</feature>
<dbReference type="Proteomes" id="UP001290861">
    <property type="component" value="Unassembled WGS sequence"/>
</dbReference>
<evidence type="ECO:0000256" key="1">
    <source>
        <dbReference type="SAM" id="SignalP"/>
    </source>
</evidence>
<feature type="signal peptide" evidence="1">
    <location>
        <begin position="1"/>
        <end position="26"/>
    </location>
</feature>
<keyword evidence="1" id="KW-0732">Signal</keyword>
<organism evidence="2 3">
    <name type="scientific">Pontiella agarivorans</name>
    <dbReference type="NCBI Taxonomy" id="3038953"/>
    <lineage>
        <taxon>Bacteria</taxon>
        <taxon>Pseudomonadati</taxon>
        <taxon>Kiritimatiellota</taxon>
        <taxon>Kiritimatiellia</taxon>
        <taxon>Kiritimatiellales</taxon>
        <taxon>Pontiellaceae</taxon>
        <taxon>Pontiella</taxon>
    </lineage>
</organism>
<accession>A0ABU5MZ21</accession>
<dbReference type="PANTHER" id="PTHR40590:SF1">
    <property type="entry name" value="CYTOPLASMIC PROTEIN"/>
    <property type="match status" value="1"/>
</dbReference>
<protein>
    <submittedName>
        <fullName evidence="2">TraB/GumN family protein</fullName>
    </submittedName>
</protein>
<name>A0ABU5MZ21_9BACT</name>
<dbReference type="RefSeq" id="WP_322609220.1">
    <property type="nucleotide sequence ID" value="NZ_JARVCO010000010.1"/>
</dbReference>
<comment type="caution">
    <text evidence="2">The sequence shown here is derived from an EMBL/GenBank/DDBJ whole genome shotgun (WGS) entry which is preliminary data.</text>
</comment>
<reference evidence="2 3" key="1">
    <citation type="journal article" date="2024" name="Appl. Environ. Microbiol.">
        <title>Pontiella agarivorans sp. nov., a novel marine anaerobic bacterium capable of degrading macroalgal polysaccharides and fixing nitrogen.</title>
        <authorList>
            <person name="Liu N."/>
            <person name="Kivenson V."/>
            <person name="Peng X."/>
            <person name="Cui Z."/>
            <person name="Lankiewicz T.S."/>
            <person name="Gosselin K.M."/>
            <person name="English C.J."/>
            <person name="Blair E.M."/>
            <person name="O'Malley M.A."/>
            <person name="Valentine D.L."/>
        </authorList>
    </citation>
    <scope>NUCLEOTIDE SEQUENCE [LARGE SCALE GENOMIC DNA]</scope>
    <source>
        <strain evidence="2 3">NLcol2</strain>
    </source>
</reference>
<dbReference type="Pfam" id="PF01963">
    <property type="entry name" value="TraB_PrgY_gumN"/>
    <property type="match status" value="1"/>
</dbReference>
<dbReference type="CDD" id="cd14789">
    <property type="entry name" value="Tiki"/>
    <property type="match status" value="1"/>
</dbReference>
<keyword evidence="3" id="KW-1185">Reference proteome</keyword>
<dbReference type="InterPro" id="IPR002816">
    <property type="entry name" value="TraB/PrgY/GumN_fam"/>
</dbReference>
<evidence type="ECO:0000313" key="3">
    <source>
        <dbReference type="Proteomes" id="UP001290861"/>
    </source>
</evidence>
<dbReference type="EMBL" id="JARVCO010000010">
    <property type="protein sequence ID" value="MDZ8119437.1"/>
    <property type="molecule type" value="Genomic_DNA"/>
</dbReference>
<dbReference type="PANTHER" id="PTHR40590">
    <property type="entry name" value="CYTOPLASMIC PROTEIN-RELATED"/>
    <property type="match status" value="1"/>
</dbReference>
<sequence length="292" mass="32620">MHRIKPIAILSGLTLLLILSVQSVQAKSTLWKATSEKGTLYLQGSAHVLKADNYPLAPAIEQAYSNSTALVLEVDMGEMLSPKTQQLIMNIAMLQPTDTLKSVLAPETYQQLESVAADAGLPLAAVQQFKPWFATMTLTIMKIKKMGLDESLGLDRYFYEKAKADGRKVIGLESIDFQISLFDSLSEENPNEFVRRALMELEQLENDLNRLLTAWETGDFQTLETLINKSFKAYPEQYKKFITNRNKAWAKKLSAMAGKDETYMVVVGAGHLPGDQGVINLLRKKGFIVEQL</sequence>
<dbReference type="InterPro" id="IPR047111">
    <property type="entry name" value="YbaP-like"/>
</dbReference>
<gene>
    <name evidence="2" type="ORF">P9H32_12465</name>
</gene>
<evidence type="ECO:0000313" key="2">
    <source>
        <dbReference type="EMBL" id="MDZ8119437.1"/>
    </source>
</evidence>
<proteinExistence type="predicted"/>